<protein>
    <submittedName>
        <fullName evidence="2">Uncharacterized protein</fullName>
    </submittedName>
</protein>
<organism evidence="2 3">
    <name type="scientific">Methylocapsa palsarum</name>
    <dbReference type="NCBI Taxonomy" id="1612308"/>
    <lineage>
        <taxon>Bacteria</taxon>
        <taxon>Pseudomonadati</taxon>
        <taxon>Pseudomonadota</taxon>
        <taxon>Alphaproteobacteria</taxon>
        <taxon>Hyphomicrobiales</taxon>
        <taxon>Beijerinckiaceae</taxon>
        <taxon>Methylocapsa</taxon>
    </lineage>
</organism>
<sequence>MATLRPTQFWITPGRRNPNRRPPSSEDPNFVEGKNRHFQFGAGIKLLKGVGAGHA</sequence>
<accession>A0A1I3Z7N6</accession>
<reference evidence="2 3" key="1">
    <citation type="submission" date="2016-10" db="EMBL/GenBank/DDBJ databases">
        <authorList>
            <person name="de Groot N.N."/>
        </authorList>
    </citation>
    <scope>NUCLEOTIDE SEQUENCE [LARGE SCALE GENOMIC DNA]</scope>
    <source>
        <strain evidence="2 3">NE2</strain>
    </source>
</reference>
<name>A0A1I3Z7N6_9HYPH</name>
<gene>
    <name evidence="2" type="ORF">SAMN05444581_107107</name>
</gene>
<dbReference type="AlphaFoldDB" id="A0A1I3Z7N6"/>
<keyword evidence="3" id="KW-1185">Reference proteome</keyword>
<evidence type="ECO:0000313" key="2">
    <source>
        <dbReference type="EMBL" id="SFK39599.1"/>
    </source>
</evidence>
<dbReference type="EMBL" id="FOSN01000007">
    <property type="protein sequence ID" value="SFK39599.1"/>
    <property type="molecule type" value="Genomic_DNA"/>
</dbReference>
<dbReference type="STRING" id="1612308.SAMN05444581_107107"/>
<dbReference type="Proteomes" id="UP000198755">
    <property type="component" value="Unassembled WGS sequence"/>
</dbReference>
<evidence type="ECO:0000313" key="3">
    <source>
        <dbReference type="Proteomes" id="UP000198755"/>
    </source>
</evidence>
<feature type="region of interest" description="Disordered" evidence="1">
    <location>
        <begin position="1"/>
        <end position="33"/>
    </location>
</feature>
<proteinExistence type="predicted"/>
<feature type="compositionally biased region" description="Polar residues" evidence="1">
    <location>
        <begin position="1"/>
        <end position="10"/>
    </location>
</feature>
<evidence type="ECO:0000256" key="1">
    <source>
        <dbReference type="SAM" id="MobiDB-lite"/>
    </source>
</evidence>